<dbReference type="InParanoid" id="W2RZV9"/>
<gene>
    <name evidence="2" type="ORF">HMPREF1541_03901</name>
</gene>
<proteinExistence type="predicted"/>
<dbReference type="Proteomes" id="UP000030752">
    <property type="component" value="Unassembled WGS sequence"/>
</dbReference>
<reference evidence="2 3" key="1">
    <citation type="submission" date="2013-03" db="EMBL/GenBank/DDBJ databases">
        <title>The Genome Sequence of Phialophora europaea CBS 101466.</title>
        <authorList>
            <consortium name="The Broad Institute Genomics Platform"/>
            <person name="Cuomo C."/>
            <person name="de Hoog S."/>
            <person name="Gorbushina A."/>
            <person name="Walker B."/>
            <person name="Young S.K."/>
            <person name="Zeng Q."/>
            <person name="Gargeya S."/>
            <person name="Fitzgerald M."/>
            <person name="Haas B."/>
            <person name="Abouelleil A."/>
            <person name="Allen A.W."/>
            <person name="Alvarado L."/>
            <person name="Arachchi H.M."/>
            <person name="Berlin A.M."/>
            <person name="Chapman S.B."/>
            <person name="Gainer-Dewar J."/>
            <person name="Goldberg J."/>
            <person name="Griggs A."/>
            <person name="Gujja S."/>
            <person name="Hansen M."/>
            <person name="Howarth C."/>
            <person name="Imamovic A."/>
            <person name="Ireland A."/>
            <person name="Larimer J."/>
            <person name="McCowan C."/>
            <person name="Murphy C."/>
            <person name="Pearson M."/>
            <person name="Poon T.W."/>
            <person name="Priest M."/>
            <person name="Roberts A."/>
            <person name="Saif S."/>
            <person name="Shea T."/>
            <person name="Sisk P."/>
            <person name="Sykes S."/>
            <person name="Wortman J."/>
            <person name="Nusbaum C."/>
            <person name="Birren B."/>
        </authorList>
    </citation>
    <scope>NUCLEOTIDE SEQUENCE [LARGE SCALE GENOMIC DNA]</scope>
    <source>
        <strain evidence="2 3">CBS 101466</strain>
    </source>
</reference>
<dbReference type="EMBL" id="KB822719">
    <property type="protein sequence ID" value="ETN41962.1"/>
    <property type="molecule type" value="Genomic_DNA"/>
</dbReference>
<dbReference type="AlphaFoldDB" id="W2RZV9"/>
<dbReference type="HOGENOM" id="CLU_1277570_0_0_1"/>
<sequence length="216" mass="22224">MRNATPLFAIHHKGHSLSSEPTLKLVRSDGQQLGTANFHTFSTRIDLALGGNHGAAPPLLSYKPTQPLPPACTPPGQTWRWEVAAMGPKRAVARLIATPDSAGKRSSRWTGRKSKGKAPLGEVVAVVWLEDKLKSGRVEVHQPGLPQSLFELVVLSAVAQMAEMRRNVKEGKKQLSAEALGALGESVGNWGDASGGSGGDGGGGGGGDGGGGGGAV</sequence>
<organism evidence="2 3">
    <name type="scientific">Cyphellophora europaea (strain CBS 101466)</name>
    <name type="common">Phialophora europaea</name>
    <dbReference type="NCBI Taxonomy" id="1220924"/>
    <lineage>
        <taxon>Eukaryota</taxon>
        <taxon>Fungi</taxon>
        <taxon>Dikarya</taxon>
        <taxon>Ascomycota</taxon>
        <taxon>Pezizomycotina</taxon>
        <taxon>Eurotiomycetes</taxon>
        <taxon>Chaetothyriomycetidae</taxon>
        <taxon>Chaetothyriales</taxon>
        <taxon>Cyphellophoraceae</taxon>
        <taxon>Cyphellophora</taxon>
    </lineage>
</organism>
<dbReference type="VEuPathDB" id="FungiDB:HMPREF1541_03901"/>
<name>W2RZV9_CYPE1</name>
<dbReference type="OrthoDB" id="5117488at2759"/>
<dbReference type="STRING" id="1220924.W2RZV9"/>
<dbReference type="RefSeq" id="XP_008716471.1">
    <property type="nucleotide sequence ID" value="XM_008718249.1"/>
</dbReference>
<feature type="compositionally biased region" description="Gly residues" evidence="1">
    <location>
        <begin position="193"/>
        <end position="216"/>
    </location>
</feature>
<protein>
    <submittedName>
        <fullName evidence="2">Uncharacterized protein</fullName>
    </submittedName>
</protein>
<evidence type="ECO:0000256" key="1">
    <source>
        <dbReference type="SAM" id="MobiDB-lite"/>
    </source>
</evidence>
<keyword evidence="3" id="KW-1185">Reference proteome</keyword>
<feature type="region of interest" description="Disordered" evidence="1">
    <location>
        <begin position="188"/>
        <end position="216"/>
    </location>
</feature>
<evidence type="ECO:0000313" key="3">
    <source>
        <dbReference type="Proteomes" id="UP000030752"/>
    </source>
</evidence>
<dbReference type="GeneID" id="19971240"/>
<evidence type="ECO:0000313" key="2">
    <source>
        <dbReference type="EMBL" id="ETN41962.1"/>
    </source>
</evidence>
<accession>W2RZV9</accession>
<dbReference type="eggNOG" id="ENOG502T2UH">
    <property type="taxonomic scope" value="Eukaryota"/>
</dbReference>